<evidence type="ECO:0000313" key="7">
    <source>
        <dbReference type="Proteomes" id="UP001139125"/>
    </source>
</evidence>
<dbReference type="PROSITE" id="PS50072">
    <property type="entry name" value="CSA_PPIASE_2"/>
    <property type="match status" value="1"/>
</dbReference>
<dbReference type="AlphaFoldDB" id="A0A9X2L1J5"/>
<sequence length="678" mass="76740">MKFNTKCVKSMCVLIVVTFVAFLTTSCMQESAYSELLTDEYPELYRHVFDRNADSLLAYTEHPDSFVQAQAWRALISTPVEDMDAFVTKAQYANTELGWMALSAHELTDEQLTRLHDLWNRRASMRKGISLVLGQQGNQESLDLLIRNFDEIIGPDSDYEYNSALAMGRLMMEYDIPESSRRSILRYAAVLEDEDLYRAYFYGLYRGDEVIEDEQIRTNIWEAYEWVESPYIRQYALRIAFKSDAEWTLNRLPVEDISEMNVQLAVELANQVSNAGWSPKLEEVYTRLLDHPNPVVNEVALNRIANHPEKEGSFDAVISEKIVENEQKEASVRLSGIIAMSEADEYLSLSESLSEGQEYLLIKKLHIYRKALNADEFLQKLEEYAGSSNRMEALFAAQAMSGWWADLEESQKSSLKESVRDLVFDLLERGDRSITYITASFMESAGVILDEDFNRIEQLLTNYQLPEDIEVYQSMAGFLYERFRDEAQDLIDSLAAKGNPALNSTLANQGWDVPDAEAEPPTFRTPDWQRLAELDFEPVWVLETEEGTIKIAMDVLSAPATISGIDSLTRAGAYDSVAFHRVAPNFVIQGGDVETGDGFGGPDYVVPTEASGKEYRRGMAGIASAGTDTEGSQYFVMHDWAPHLNGRYTIIGEVTEGMDVVDRIMVGDKVLKASWQKK</sequence>
<dbReference type="PANTHER" id="PTHR45625">
    <property type="entry name" value="PEPTIDYL-PROLYL CIS-TRANS ISOMERASE-RELATED"/>
    <property type="match status" value="1"/>
</dbReference>
<dbReference type="PANTHER" id="PTHR45625:SF4">
    <property type="entry name" value="PEPTIDYLPROLYL ISOMERASE DOMAIN AND WD REPEAT-CONTAINING PROTEIN 1"/>
    <property type="match status" value="1"/>
</dbReference>
<dbReference type="SUPFAM" id="SSF50891">
    <property type="entry name" value="Cyclophilin-like"/>
    <property type="match status" value="1"/>
</dbReference>
<comment type="caution">
    <text evidence="6">The sequence shown here is derived from an EMBL/GenBank/DDBJ whole genome shotgun (WGS) entry which is preliminary data.</text>
</comment>
<dbReference type="PROSITE" id="PS51257">
    <property type="entry name" value="PROKAR_LIPOPROTEIN"/>
    <property type="match status" value="1"/>
</dbReference>
<dbReference type="Gene3D" id="2.40.100.10">
    <property type="entry name" value="Cyclophilin-like"/>
    <property type="match status" value="1"/>
</dbReference>
<feature type="domain" description="PPIase cyclophilin-type" evidence="5">
    <location>
        <begin position="536"/>
        <end position="664"/>
    </location>
</feature>
<evidence type="ECO:0000256" key="4">
    <source>
        <dbReference type="SAM" id="SignalP"/>
    </source>
</evidence>
<keyword evidence="4" id="KW-0732">Signal</keyword>
<dbReference type="PRINTS" id="PR00153">
    <property type="entry name" value="CSAPPISMRASE"/>
</dbReference>
<name>A0A9X2L1J5_9BACT</name>
<evidence type="ECO:0000259" key="5">
    <source>
        <dbReference type="PROSITE" id="PS50072"/>
    </source>
</evidence>
<evidence type="ECO:0000256" key="3">
    <source>
        <dbReference type="ARBA" id="ARBA00023235"/>
    </source>
</evidence>
<reference evidence="6" key="1">
    <citation type="submission" date="2022-06" db="EMBL/GenBank/DDBJ databases">
        <title>Gracilimonas sp. CAU 1638 isolated from sea sediment.</title>
        <authorList>
            <person name="Kim W."/>
        </authorList>
    </citation>
    <scope>NUCLEOTIDE SEQUENCE</scope>
    <source>
        <strain evidence="6">CAU 1638</strain>
    </source>
</reference>
<keyword evidence="2" id="KW-0697">Rotamase</keyword>
<keyword evidence="3 6" id="KW-0413">Isomerase</keyword>
<accession>A0A9X2L1J5</accession>
<keyword evidence="7" id="KW-1185">Reference proteome</keyword>
<organism evidence="6 7">
    <name type="scientific">Gracilimonas sediminicola</name>
    <dbReference type="NCBI Taxonomy" id="2952158"/>
    <lineage>
        <taxon>Bacteria</taxon>
        <taxon>Pseudomonadati</taxon>
        <taxon>Balneolota</taxon>
        <taxon>Balneolia</taxon>
        <taxon>Balneolales</taxon>
        <taxon>Balneolaceae</taxon>
        <taxon>Gracilimonas</taxon>
    </lineage>
</organism>
<evidence type="ECO:0000256" key="2">
    <source>
        <dbReference type="ARBA" id="ARBA00023110"/>
    </source>
</evidence>
<gene>
    <name evidence="6" type="ORF">NM125_03345</name>
</gene>
<dbReference type="InterPro" id="IPR002130">
    <property type="entry name" value="Cyclophilin-type_PPIase_dom"/>
</dbReference>
<dbReference type="CDD" id="cd00317">
    <property type="entry name" value="cyclophilin"/>
    <property type="match status" value="1"/>
</dbReference>
<dbReference type="InterPro" id="IPR044666">
    <property type="entry name" value="Cyclophilin_A-like"/>
</dbReference>
<proteinExistence type="predicted"/>
<dbReference type="GO" id="GO:0003755">
    <property type="term" value="F:peptidyl-prolyl cis-trans isomerase activity"/>
    <property type="evidence" value="ECO:0007669"/>
    <property type="project" value="UniProtKB-KW"/>
</dbReference>
<feature type="chain" id="PRO_5040791402" description="peptidylprolyl isomerase" evidence="4">
    <location>
        <begin position="33"/>
        <end position="678"/>
    </location>
</feature>
<dbReference type="InterPro" id="IPR029000">
    <property type="entry name" value="Cyclophilin-like_dom_sf"/>
</dbReference>
<dbReference type="Proteomes" id="UP001139125">
    <property type="component" value="Unassembled WGS sequence"/>
</dbReference>
<dbReference type="Pfam" id="PF00160">
    <property type="entry name" value="Pro_isomerase"/>
    <property type="match status" value="1"/>
</dbReference>
<evidence type="ECO:0000256" key="1">
    <source>
        <dbReference type="ARBA" id="ARBA00013194"/>
    </source>
</evidence>
<evidence type="ECO:0000313" key="6">
    <source>
        <dbReference type="EMBL" id="MCP9290616.1"/>
    </source>
</evidence>
<dbReference type="RefSeq" id="WP_255132853.1">
    <property type="nucleotide sequence ID" value="NZ_JANDBC010000001.1"/>
</dbReference>
<feature type="signal peptide" evidence="4">
    <location>
        <begin position="1"/>
        <end position="32"/>
    </location>
</feature>
<dbReference type="EC" id="5.2.1.8" evidence="1"/>
<dbReference type="EMBL" id="JANDBC010000001">
    <property type="protein sequence ID" value="MCP9290616.1"/>
    <property type="molecule type" value="Genomic_DNA"/>
</dbReference>
<protein>
    <recommendedName>
        <fullName evidence="1">peptidylprolyl isomerase</fullName>
        <ecNumber evidence="1">5.2.1.8</ecNumber>
    </recommendedName>
</protein>